<dbReference type="Pfam" id="PF15749">
    <property type="entry name" value="MRNIP"/>
    <property type="match status" value="1"/>
</dbReference>
<sequence length="118" mass="13393">MQEFIVLQCFSCEVYQVHIVKKSSKWRCKLCNAKQSIVKIFMKSESAKECRVIVQELNEKYIKHAEELGIALGSETKNTPIEEPGTKGTNSDNQGGILKISDSKWTKYSDEDKKTCAD</sequence>
<evidence type="ECO:0000313" key="4">
    <source>
        <dbReference type="Proteomes" id="UP001152888"/>
    </source>
</evidence>
<dbReference type="GO" id="GO:0003682">
    <property type="term" value="F:chromatin binding"/>
    <property type="evidence" value="ECO:0007669"/>
    <property type="project" value="TreeGrafter"/>
</dbReference>
<feature type="region of interest" description="Disordered" evidence="1">
    <location>
        <begin position="74"/>
        <end position="98"/>
    </location>
</feature>
<evidence type="ECO:0000313" key="3">
    <source>
        <dbReference type="EMBL" id="CAH2018654.1"/>
    </source>
</evidence>
<feature type="domain" description="MRN complex-interacting protein N-terminal" evidence="2">
    <location>
        <begin position="6"/>
        <end position="108"/>
    </location>
</feature>
<dbReference type="AlphaFoldDB" id="A0A9P0QEI7"/>
<gene>
    <name evidence="3" type="ORF">ACAOBT_LOCUS36740</name>
</gene>
<evidence type="ECO:0000256" key="1">
    <source>
        <dbReference type="SAM" id="MobiDB-lite"/>
    </source>
</evidence>
<protein>
    <recommendedName>
        <fullName evidence="2">MRN complex-interacting protein N-terminal domain-containing protein</fullName>
    </recommendedName>
</protein>
<dbReference type="InterPro" id="IPR049472">
    <property type="entry name" value="MRNIP_N"/>
</dbReference>
<dbReference type="PANTHER" id="PTHR15863">
    <property type="entry name" value="MRN COMPLEX-INTERACTING PROTEIN"/>
    <property type="match status" value="1"/>
</dbReference>
<dbReference type="GO" id="GO:0005634">
    <property type="term" value="C:nucleus"/>
    <property type="evidence" value="ECO:0007669"/>
    <property type="project" value="TreeGrafter"/>
</dbReference>
<comment type="caution">
    <text evidence="3">The sequence shown here is derived from an EMBL/GenBank/DDBJ whole genome shotgun (WGS) entry which is preliminary data.</text>
</comment>
<dbReference type="PANTHER" id="PTHR15863:SF2">
    <property type="entry name" value="MRN COMPLEX-INTERACTING PROTEIN"/>
    <property type="match status" value="1"/>
</dbReference>
<accession>A0A9P0QEI7</accession>
<organism evidence="3 4">
    <name type="scientific">Acanthoscelides obtectus</name>
    <name type="common">Bean weevil</name>
    <name type="synonym">Bruchus obtectus</name>
    <dbReference type="NCBI Taxonomy" id="200917"/>
    <lineage>
        <taxon>Eukaryota</taxon>
        <taxon>Metazoa</taxon>
        <taxon>Ecdysozoa</taxon>
        <taxon>Arthropoda</taxon>
        <taxon>Hexapoda</taxon>
        <taxon>Insecta</taxon>
        <taxon>Pterygota</taxon>
        <taxon>Neoptera</taxon>
        <taxon>Endopterygota</taxon>
        <taxon>Coleoptera</taxon>
        <taxon>Polyphaga</taxon>
        <taxon>Cucujiformia</taxon>
        <taxon>Chrysomeloidea</taxon>
        <taxon>Chrysomelidae</taxon>
        <taxon>Bruchinae</taxon>
        <taxon>Bruchini</taxon>
        <taxon>Acanthoscelides</taxon>
    </lineage>
</organism>
<dbReference type="Proteomes" id="UP001152888">
    <property type="component" value="Unassembled WGS sequence"/>
</dbReference>
<dbReference type="EMBL" id="CAKOFQ010009869">
    <property type="protein sequence ID" value="CAH2018654.1"/>
    <property type="molecule type" value="Genomic_DNA"/>
</dbReference>
<dbReference type="OrthoDB" id="5960226at2759"/>
<dbReference type="InterPro" id="IPR032739">
    <property type="entry name" value="MRNIP"/>
</dbReference>
<proteinExistence type="predicted"/>
<reference evidence="3" key="1">
    <citation type="submission" date="2022-03" db="EMBL/GenBank/DDBJ databases">
        <authorList>
            <person name="Sayadi A."/>
        </authorList>
    </citation>
    <scope>NUCLEOTIDE SEQUENCE</scope>
</reference>
<keyword evidence="4" id="KW-1185">Reference proteome</keyword>
<dbReference type="GO" id="GO:0007095">
    <property type="term" value="P:mitotic G2 DNA damage checkpoint signaling"/>
    <property type="evidence" value="ECO:0007669"/>
    <property type="project" value="TreeGrafter"/>
</dbReference>
<evidence type="ECO:0000259" key="2">
    <source>
        <dbReference type="Pfam" id="PF15749"/>
    </source>
</evidence>
<name>A0A9P0QEI7_ACAOB</name>